<comment type="subcellular location">
    <subcellularLocation>
        <location evidence="1">Nucleus</location>
    </subcellularLocation>
</comment>
<evidence type="ECO:0000256" key="4">
    <source>
        <dbReference type="ARBA" id="ARBA00023015"/>
    </source>
</evidence>
<accession>A0AAW1TIC7</accession>
<evidence type="ECO:0000259" key="8">
    <source>
        <dbReference type="Pfam" id="PF18296"/>
    </source>
</evidence>
<reference evidence="9 10" key="1">
    <citation type="journal article" date="2024" name="Nat. Commun.">
        <title>Phylogenomics reveals the evolutionary origins of lichenization in chlorophyte algae.</title>
        <authorList>
            <person name="Puginier C."/>
            <person name="Libourel C."/>
            <person name="Otte J."/>
            <person name="Skaloud P."/>
            <person name="Haon M."/>
            <person name="Grisel S."/>
            <person name="Petersen M."/>
            <person name="Berrin J.G."/>
            <person name="Delaux P.M."/>
            <person name="Dal Grande F."/>
            <person name="Keller J."/>
        </authorList>
    </citation>
    <scope>NUCLEOTIDE SEQUENCE [LARGE SCALE GENOMIC DNA]</scope>
    <source>
        <strain evidence="9 10">SAG 2523</strain>
    </source>
</reference>
<evidence type="ECO:0000256" key="5">
    <source>
        <dbReference type="ARBA" id="ARBA00023163"/>
    </source>
</evidence>
<gene>
    <name evidence="9" type="ORF">WJX84_003971</name>
</gene>
<keyword evidence="4" id="KW-0805">Transcription regulation</keyword>
<dbReference type="GO" id="GO:0005634">
    <property type="term" value="C:nucleus"/>
    <property type="evidence" value="ECO:0007669"/>
    <property type="project" value="UniProtKB-SubCell"/>
</dbReference>
<evidence type="ECO:0000256" key="6">
    <source>
        <dbReference type="ARBA" id="ARBA00023242"/>
    </source>
</evidence>
<comment type="similarity">
    <text evidence="2">Belongs to the Mediator complex subunit 13 family.</text>
</comment>
<feature type="domain" description="MID" evidence="8">
    <location>
        <begin position="188"/>
        <end position="396"/>
    </location>
</feature>
<dbReference type="Proteomes" id="UP001485043">
    <property type="component" value="Unassembled WGS sequence"/>
</dbReference>
<keyword evidence="5" id="KW-0804">Transcription</keyword>
<evidence type="ECO:0000256" key="7">
    <source>
        <dbReference type="SAM" id="MobiDB-lite"/>
    </source>
</evidence>
<protein>
    <recommendedName>
        <fullName evidence="8">MID domain-containing protein</fullName>
    </recommendedName>
</protein>
<keyword evidence="3" id="KW-0678">Repressor</keyword>
<evidence type="ECO:0000256" key="1">
    <source>
        <dbReference type="ARBA" id="ARBA00004123"/>
    </source>
</evidence>
<keyword evidence="10" id="KW-1185">Reference proteome</keyword>
<dbReference type="AlphaFoldDB" id="A0AAW1TIC7"/>
<keyword evidence="6" id="KW-0539">Nucleus</keyword>
<sequence length="517" mass="56501">MAQPLCHGPKKNANEPKRLYILCASDFSADLTEQGPRKKRGRVRFAPAASSPEIKQPRGRPQRVEAPDCVPYPPVCSAWPARRLLRLVLQQLHPLVQQPASIDRAGCCSDTQRAELSFLPPETAWCPLAPPAARDGSRPHASQAEHAQYDVWQPRAAVGQQKLGLCWPLSDLLHWRQECLQPWSSPKVVKYYVLCPVQLARSATSLCRDLDVMYEDCLFGTHGPVAGAGVLLYQANEEASQAPACQCAGDSDHHATLQAAAEALQRQLLLDPPDLRHMPEALDVPCRAALVVYVIPSNSGHLAALQALCTCAPLLAACSPPGHDSDSPAMNFSHASAGQQQQTPALHMSESPGRSYHSEQSKLQSQALDITLQVLGQEVVLDLSHDRLQSLAFCTYVSVDARSSWWSHQSPPKYLGCLQKRLLPIILDPSPTQTSRGNGALAASWHCCYAISSVLSLPGLHAALHTQYTCLETQAASREAPPAMMQYTMLQNMAQLKKLWKPGSRWQQSCIISQASA</sequence>
<feature type="compositionally biased region" description="Polar residues" evidence="7">
    <location>
        <begin position="328"/>
        <end position="344"/>
    </location>
</feature>
<evidence type="ECO:0000313" key="9">
    <source>
        <dbReference type="EMBL" id="KAK9868160.1"/>
    </source>
</evidence>
<evidence type="ECO:0000256" key="2">
    <source>
        <dbReference type="ARBA" id="ARBA00009354"/>
    </source>
</evidence>
<feature type="region of interest" description="Disordered" evidence="7">
    <location>
        <begin position="33"/>
        <end position="65"/>
    </location>
</feature>
<dbReference type="EMBL" id="JALJOV010000042">
    <property type="protein sequence ID" value="KAK9868160.1"/>
    <property type="molecule type" value="Genomic_DNA"/>
</dbReference>
<comment type="caution">
    <text evidence="9">The sequence shown here is derived from an EMBL/GenBank/DDBJ whole genome shotgun (WGS) entry which is preliminary data.</text>
</comment>
<dbReference type="InterPro" id="IPR041285">
    <property type="entry name" value="MID_MedPIWI"/>
</dbReference>
<evidence type="ECO:0000256" key="3">
    <source>
        <dbReference type="ARBA" id="ARBA00022491"/>
    </source>
</evidence>
<name>A0AAW1TIC7_9CHLO</name>
<proteinExistence type="inferred from homology"/>
<evidence type="ECO:0000313" key="10">
    <source>
        <dbReference type="Proteomes" id="UP001485043"/>
    </source>
</evidence>
<organism evidence="9 10">
    <name type="scientific">Apatococcus fuscideae</name>
    <dbReference type="NCBI Taxonomy" id="2026836"/>
    <lineage>
        <taxon>Eukaryota</taxon>
        <taxon>Viridiplantae</taxon>
        <taxon>Chlorophyta</taxon>
        <taxon>core chlorophytes</taxon>
        <taxon>Trebouxiophyceae</taxon>
        <taxon>Chlorellales</taxon>
        <taxon>Chlorellaceae</taxon>
        <taxon>Apatococcus</taxon>
    </lineage>
</organism>
<dbReference type="Pfam" id="PF18296">
    <property type="entry name" value="MID_MedPIWI"/>
    <property type="match status" value="1"/>
</dbReference>
<feature type="region of interest" description="Disordered" evidence="7">
    <location>
        <begin position="325"/>
        <end position="360"/>
    </location>
</feature>